<dbReference type="STRING" id="1179773.BN6_56460"/>
<dbReference type="InterPro" id="IPR002559">
    <property type="entry name" value="Transposase_11"/>
</dbReference>
<dbReference type="AlphaFoldDB" id="K0JY75"/>
<dbReference type="GO" id="GO:0004803">
    <property type="term" value="F:transposase activity"/>
    <property type="evidence" value="ECO:0007669"/>
    <property type="project" value="InterPro"/>
</dbReference>
<sequence>MELMTLVETGTRALIGAVFGPTREGETDYTRRLLHLLTPDMVVLWDKSFDSNAFLAQVHATDARILGRLRNNRRIPVLARLVDGSYLSTIGAVRVRVVDARITVTAAGGTTFTGTYRLVTTLTDARRHPAAALVALYHQWWEHESAYYALRHTITAGRVLRSGDRPGLEQEMWSLLTLYQLLRTAMVNAVESRPGTDPDRCGFIIAVHAARDQVVQATGIIADSNEKSGVIAHLLLAALLPPRRPRVSTRKVRSPISRYSDRRDDGTPDRSRTVTALDISVLEPWSCSPLPTASRDDRNITPAERRRHRILVLLQEDSTRLRRPRDIAVHFGDITLDTMYRRAGPMGRQRTHPQDRPQPLRRHDMVTDFLAGARKSLTTPHPCPSPRPRPTRRPWP</sequence>
<accession>K0JY75</accession>
<organism evidence="3 4">
    <name type="scientific">Saccharothrix espanaensis (strain ATCC 51144 / DSM 44229 / JCM 9112 / NBRC 15066 / NRRL 15764)</name>
    <dbReference type="NCBI Taxonomy" id="1179773"/>
    <lineage>
        <taxon>Bacteria</taxon>
        <taxon>Bacillati</taxon>
        <taxon>Actinomycetota</taxon>
        <taxon>Actinomycetes</taxon>
        <taxon>Pseudonocardiales</taxon>
        <taxon>Pseudonocardiaceae</taxon>
        <taxon>Saccharothrix</taxon>
    </lineage>
</organism>
<feature type="region of interest" description="Disordered" evidence="1">
    <location>
        <begin position="247"/>
        <end position="271"/>
    </location>
</feature>
<feature type="region of interest" description="Disordered" evidence="1">
    <location>
        <begin position="343"/>
        <end position="362"/>
    </location>
</feature>
<dbReference type="InterPro" id="IPR012337">
    <property type="entry name" value="RNaseH-like_sf"/>
</dbReference>
<dbReference type="BioCyc" id="SESP1179773:BN6_RS27225-MONOMER"/>
<dbReference type="eggNOG" id="COG3385">
    <property type="taxonomic scope" value="Bacteria"/>
</dbReference>
<dbReference type="GO" id="GO:0003677">
    <property type="term" value="F:DNA binding"/>
    <property type="evidence" value="ECO:0007669"/>
    <property type="project" value="InterPro"/>
</dbReference>
<dbReference type="HOGENOM" id="CLU_696158_0_0_11"/>
<feature type="region of interest" description="Disordered" evidence="1">
    <location>
        <begin position="368"/>
        <end position="396"/>
    </location>
</feature>
<feature type="compositionally biased region" description="Basic and acidic residues" evidence="1">
    <location>
        <begin position="259"/>
        <end position="271"/>
    </location>
</feature>
<gene>
    <name evidence="3" type="ordered locus">BN6_56460</name>
</gene>
<dbReference type="EMBL" id="HE804045">
    <property type="protein sequence ID" value="CCH32905.1"/>
    <property type="molecule type" value="Genomic_DNA"/>
</dbReference>
<protein>
    <submittedName>
        <fullName evidence="3">Transposase, IS4 family</fullName>
    </submittedName>
</protein>
<evidence type="ECO:0000256" key="1">
    <source>
        <dbReference type="SAM" id="MobiDB-lite"/>
    </source>
</evidence>
<feature type="domain" description="Transposase IS4-like" evidence="2">
    <location>
        <begin position="3"/>
        <end position="180"/>
    </location>
</feature>
<reference evidence="3 4" key="1">
    <citation type="journal article" date="2012" name="BMC Genomics">
        <title>Complete genome sequence of Saccharothrix espanaensis DSM 44229T and comparison to the other completely sequenced Pseudonocardiaceae.</title>
        <authorList>
            <person name="Strobel T."/>
            <person name="Al-Dilaimi A."/>
            <person name="Blom J."/>
            <person name="Gessner A."/>
            <person name="Kalinowski J."/>
            <person name="Luzhetska M."/>
            <person name="Puhler A."/>
            <person name="Szczepanowski R."/>
            <person name="Bechthold A."/>
            <person name="Ruckert C."/>
        </authorList>
    </citation>
    <scope>NUCLEOTIDE SEQUENCE [LARGE SCALE GENOMIC DNA]</scope>
    <source>
        <strain evidence="4">ATCC 51144 / DSM 44229 / JCM 9112 / NBRC 15066 / NRRL 15764</strain>
    </source>
</reference>
<dbReference type="SUPFAM" id="SSF53098">
    <property type="entry name" value="Ribonuclease H-like"/>
    <property type="match status" value="1"/>
</dbReference>
<evidence type="ECO:0000313" key="3">
    <source>
        <dbReference type="EMBL" id="CCH32905.1"/>
    </source>
</evidence>
<evidence type="ECO:0000259" key="2">
    <source>
        <dbReference type="Pfam" id="PF01609"/>
    </source>
</evidence>
<name>K0JY75_SACES</name>
<keyword evidence="4" id="KW-1185">Reference proteome</keyword>
<dbReference type="GO" id="GO:0006313">
    <property type="term" value="P:DNA transposition"/>
    <property type="evidence" value="ECO:0007669"/>
    <property type="project" value="InterPro"/>
</dbReference>
<proteinExistence type="predicted"/>
<dbReference type="KEGG" id="sesp:BN6_56460"/>
<dbReference type="Pfam" id="PF01609">
    <property type="entry name" value="DDE_Tnp_1"/>
    <property type="match status" value="1"/>
</dbReference>
<dbReference type="Proteomes" id="UP000006281">
    <property type="component" value="Chromosome"/>
</dbReference>
<evidence type="ECO:0000313" key="4">
    <source>
        <dbReference type="Proteomes" id="UP000006281"/>
    </source>
</evidence>